<dbReference type="AlphaFoldDB" id="A0A6A6NXE8"/>
<evidence type="ECO:0000313" key="4">
    <source>
        <dbReference type="Proteomes" id="UP000799766"/>
    </source>
</evidence>
<evidence type="ECO:0000256" key="2">
    <source>
        <dbReference type="SAM" id="Phobius"/>
    </source>
</evidence>
<keyword evidence="2" id="KW-1133">Transmembrane helix</keyword>
<evidence type="ECO:0000256" key="1">
    <source>
        <dbReference type="SAM" id="MobiDB-lite"/>
    </source>
</evidence>
<keyword evidence="2" id="KW-0472">Membrane</keyword>
<feature type="region of interest" description="Disordered" evidence="1">
    <location>
        <begin position="178"/>
        <end position="200"/>
    </location>
</feature>
<protein>
    <submittedName>
        <fullName evidence="3">Uncharacterized protein</fullName>
    </submittedName>
</protein>
<dbReference type="EMBL" id="MU001683">
    <property type="protein sequence ID" value="KAF2456381.1"/>
    <property type="molecule type" value="Genomic_DNA"/>
</dbReference>
<gene>
    <name evidence="3" type="ORF">BDY21DRAFT_49153</name>
</gene>
<accession>A0A6A6NXE8</accession>
<organism evidence="3 4">
    <name type="scientific">Lineolata rhizophorae</name>
    <dbReference type="NCBI Taxonomy" id="578093"/>
    <lineage>
        <taxon>Eukaryota</taxon>
        <taxon>Fungi</taxon>
        <taxon>Dikarya</taxon>
        <taxon>Ascomycota</taxon>
        <taxon>Pezizomycotina</taxon>
        <taxon>Dothideomycetes</taxon>
        <taxon>Dothideomycetes incertae sedis</taxon>
        <taxon>Lineolatales</taxon>
        <taxon>Lineolataceae</taxon>
        <taxon>Lineolata</taxon>
    </lineage>
</organism>
<evidence type="ECO:0000313" key="3">
    <source>
        <dbReference type="EMBL" id="KAF2456381.1"/>
    </source>
</evidence>
<dbReference type="Proteomes" id="UP000799766">
    <property type="component" value="Unassembled WGS sequence"/>
</dbReference>
<sequence length="200" mass="21933">MASKWTGSRGKRREVRGWIDGIDLVITASTTFCGGSSWFLLPIEILSMILLHSYPAGIMATMPGCRQSVPCCPPRSFCASPQCRNHPWPQQQSHDDDWTGARSICYVQGSHMSNVAAAGARQQQRGRTLATPWTELLTFRHLRRGAAQAGPCTPSTSRFEKLHNRARLNLGVAEVSKRKAEGTPALLTGSGRRGGRDECL</sequence>
<keyword evidence="4" id="KW-1185">Reference proteome</keyword>
<feature type="transmembrane region" description="Helical" evidence="2">
    <location>
        <begin position="21"/>
        <end position="41"/>
    </location>
</feature>
<proteinExistence type="predicted"/>
<keyword evidence="2" id="KW-0812">Transmembrane</keyword>
<name>A0A6A6NXE8_9PEZI</name>
<reference evidence="3" key="1">
    <citation type="journal article" date="2020" name="Stud. Mycol.">
        <title>101 Dothideomycetes genomes: a test case for predicting lifestyles and emergence of pathogens.</title>
        <authorList>
            <person name="Haridas S."/>
            <person name="Albert R."/>
            <person name="Binder M."/>
            <person name="Bloem J."/>
            <person name="Labutti K."/>
            <person name="Salamov A."/>
            <person name="Andreopoulos B."/>
            <person name="Baker S."/>
            <person name="Barry K."/>
            <person name="Bills G."/>
            <person name="Bluhm B."/>
            <person name="Cannon C."/>
            <person name="Castanera R."/>
            <person name="Culley D."/>
            <person name="Daum C."/>
            <person name="Ezra D."/>
            <person name="Gonzalez J."/>
            <person name="Henrissat B."/>
            <person name="Kuo A."/>
            <person name="Liang C."/>
            <person name="Lipzen A."/>
            <person name="Lutzoni F."/>
            <person name="Magnuson J."/>
            <person name="Mondo S."/>
            <person name="Nolan M."/>
            <person name="Ohm R."/>
            <person name="Pangilinan J."/>
            <person name="Park H.-J."/>
            <person name="Ramirez L."/>
            <person name="Alfaro M."/>
            <person name="Sun H."/>
            <person name="Tritt A."/>
            <person name="Yoshinaga Y."/>
            <person name="Zwiers L.-H."/>
            <person name="Turgeon B."/>
            <person name="Goodwin S."/>
            <person name="Spatafora J."/>
            <person name="Crous P."/>
            <person name="Grigoriev I."/>
        </authorList>
    </citation>
    <scope>NUCLEOTIDE SEQUENCE</scope>
    <source>
        <strain evidence="3">ATCC 16933</strain>
    </source>
</reference>